<proteinExistence type="predicted"/>
<reference evidence="1" key="2">
    <citation type="submission" date="2018-07" db="EMBL/GenBank/DDBJ databases">
        <authorList>
            <consortium name="NCBI Pathogen Detection Project"/>
        </authorList>
    </citation>
    <scope>NUCLEOTIDE SEQUENCE</scope>
    <source>
        <strain evidence="1">Salmonella enterica</strain>
    </source>
</reference>
<dbReference type="EMBL" id="DAAHNP010000091">
    <property type="protein sequence ID" value="HAB6739428.1"/>
    <property type="molecule type" value="Genomic_DNA"/>
</dbReference>
<protein>
    <submittedName>
        <fullName evidence="1">Uncharacterized protein</fullName>
    </submittedName>
</protein>
<dbReference type="AlphaFoldDB" id="A0A6Y6E2S1"/>
<name>A0A6Y6E2S1_SALEB</name>
<comment type="caution">
    <text evidence="1">The sequence shown here is derived from an EMBL/GenBank/DDBJ whole genome shotgun (WGS) entry which is preliminary data.</text>
</comment>
<sequence>MSRTRLLPRLGDLPGLPNLRKTTCQGGFFVYRARDYARKKRISRRSFIN</sequence>
<organism evidence="1">
    <name type="scientific">Salmonella enterica subsp. enterica serovar Java</name>
    <dbReference type="NCBI Taxonomy" id="224729"/>
    <lineage>
        <taxon>Bacteria</taxon>
        <taxon>Pseudomonadati</taxon>
        <taxon>Pseudomonadota</taxon>
        <taxon>Gammaproteobacteria</taxon>
        <taxon>Enterobacterales</taxon>
        <taxon>Enterobacteriaceae</taxon>
        <taxon>Salmonella</taxon>
    </lineage>
</organism>
<gene>
    <name evidence="1" type="ORF">GYJ06_004845</name>
</gene>
<accession>A0A6Y6E2S1</accession>
<evidence type="ECO:0000313" key="1">
    <source>
        <dbReference type="EMBL" id="HAB6739428.1"/>
    </source>
</evidence>
<reference evidence="1" key="1">
    <citation type="journal article" date="2018" name="Genome Biol.">
        <title>SKESA: strategic k-mer extension for scrupulous assemblies.</title>
        <authorList>
            <person name="Souvorov A."/>
            <person name="Agarwala R."/>
            <person name="Lipman D.J."/>
        </authorList>
    </citation>
    <scope>NUCLEOTIDE SEQUENCE</scope>
    <source>
        <strain evidence="1">Salmonella enterica</strain>
    </source>
</reference>